<gene>
    <name evidence="1" type="ORF">B2A_08515</name>
</gene>
<dbReference type="EMBL" id="AUZZ01006137">
    <property type="protein sequence ID" value="EQD47222.1"/>
    <property type="molecule type" value="Genomic_DNA"/>
</dbReference>
<dbReference type="AlphaFoldDB" id="T0ZRV4"/>
<evidence type="ECO:0000313" key="1">
    <source>
        <dbReference type="EMBL" id="EQD47222.1"/>
    </source>
</evidence>
<proteinExistence type="predicted"/>
<reference evidence="1" key="1">
    <citation type="submission" date="2013-08" db="EMBL/GenBank/DDBJ databases">
        <authorList>
            <person name="Mendez C."/>
            <person name="Richter M."/>
            <person name="Ferrer M."/>
            <person name="Sanchez J."/>
        </authorList>
    </citation>
    <scope>NUCLEOTIDE SEQUENCE</scope>
</reference>
<dbReference type="Gene3D" id="1.50.10.10">
    <property type="match status" value="1"/>
</dbReference>
<comment type="caution">
    <text evidence="1">The sequence shown here is derived from an EMBL/GenBank/DDBJ whole genome shotgun (WGS) entry which is preliminary data.</text>
</comment>
<dbReference type="SUPFAM" id="SSF48208">
    <property type="entry name" value="Six-hairpin glycosidases"/>
    <property type="match status" value="1"/>
</dbReference>
<name>T0ZRV4_9ZZZZ</name>
<protein>
    <submittedName>
        <fullName evidence="1">Amylo-alpha-1,6-glucosidase protein</fullName>
    </submittedName>
</protein>
<organism evidence="1">
    <name type="scientific">mine drainage metagenome</name>
    <dbReference type="NCBI Taxonomy" id="410659"/>
    <lineage>
        <taxon>unclassified sequences</taxon>
        <taxon>metagenomes</taxon>
        <taxon>ecological metagenomes</taxon>
    </lineage>
</organism>
<feature type="non-terminal residue" evidence="1">
    <location>
        <position position="1"/>
    </location>
</feature>
<sequence length="165" mass="18129">PAAGIPWFVSLFGRDALTASFQTLAVSPRFALGSLRALGSLQADSYDDVRDMQPGKIEHEVRHGELAALHLIPHTPYYGGHEISTLYVLVAAKAWRWHGDRDALEAIRPNVERALAWVDRDGDSDGDGLQEYKMRAPDGYYNQGWKDSPDAIVMGDGSLAKLPIA</sequence>
<accession>T0ZRV4</accession>
<feature type="non-terminal residue" evidence="1">
    <location>
        <position position="165"/>
    </location>
</feature>
<reference evidence="1" key="2">
    <citation type="journal article" date="2014" name="ISME J.">
        <title>Microbial stratification in low pH oxic and suboxic macroscopic growths along an acid mine drainage.</title>
        <authorList>
            <person name="Mendez-Garcia C."/>
            <person name="Mesa V."/>
            <person name="Sprenger R.R."/>
            <person name="Richter M."/>
            <person name="Diez M.S."/>
            <person name="Solano J."/>
            <person name="Bargiela R."/>
            <person name="Golyshina O.V."/>
            <person name="Manteca A."/>
            <person name="Ramos J.L."/>
            <person name="Gallego J.R."/>
            <person name="Llorente I."/>
            <person name="Martins Dos Santos V.A."/>
            <person name="Jensen O.N."/>
            <person name="Pelaez A.I."/>
            <person name="Sanchez J."/>
            <person name="Ferrer M."/>
        </authorList>
    </citation>
    <scope>NUCLEOTIDE SEQUENCE</scope>
</reference>
<dbReference type="InterPro" id="IPR008928">
    <property type="entry name" value="6-hairpin_glycosidase_sf"/>
</dbReference>
<dbReference type="InterPro" id="IPR012341">
    <property type="entry name" value="6hp_glycosidase-like_sf"/>
</dbReference>
<dbReference type="GO" id="GO:0005975">
    <property type="term" value="P:carbohydrate metabolic process"/>
    <property type="evidence" value="ECO:0007669"/>
    <property type="project" value="InterPro"/>
</dbReference>